<dbReference type="Pfam" id="PF03721">
    <property type="entry name" value="UDPG_MGDP_dh_N"/>
    <property type="match status" value="1"/>
</dbReference>
<dbReference type="RefSeq" id="WP_007617407.1">
    <property type="nucleotide sequence ID" value="NZ_BAEO01000013.1"/>
</dbReference>
<evidence type="ECO:0000259" key="2">
    <source>
        <dbReference type="Pfam" id="PF03721"/>
    </source>
</evidence>
<organism evidence="3 4">
    <name type="scientific">Paraglaciecola arctica BSs20135</name>
    <dbReference type="NCBI Taxonomy" id="493475"/>
    <lineage>
        <taxon>Bacteria</taxon>
        <taxon>Pseudomonadati</taxon>
        <taxon>Pseudomonadota</taxon>
        <taxon>Gammaproteobacteria</taxon>
        <taxon>Alteromonadales</taxon>
        <taxon>Alteromonadaceae</taxon>
        <taxon>Paraglaciecola</taxon>
    </lineage>
</organism>
<keyword evidence="4" id="KW-1185">Reference proteome</keyword>
<evidence type="ECO:0000313" key="3">
    <source>
        <dbReference type="EMBL" id="GAC18028.1"/>
    </source>
</evidence>
<dbReference type="GO" id="GO:0051287">
    <property type="term" value="F:NAD binding"/>
    <property type="evidence" value="ECO:0007669"/>
    <property type="project" value="InterPro"/>
</dbReference>
<protein>
    <recommendedName>
        <fullName evidence="1">UDP-glucose 6-dehydrogenase</fullName>
    </recommendedName>
</protein>
<dbReference type="eggNOG" id="COG1004">
    <property type="taxonomic scope" value="Bacteria"/>
</dbReference>
<dbReference type="InterPro" id="IPR001732">
    <property type="entry name" value="UDP-Glc/GDP-Man_DH_N"/>
</dbReference>
<dbReference type="Gene3D" id="3.40.50.720">
    <property type="entry name" value="NAD(P)-binding Rossmann-like Domain"/>
    <property type="match status" value="1"/>
</dbReference>
<dbReference type="PANTHER" id="PTHR43750">
    <property type="entry name" value="UDP-GLUCOSE 6-DEHYDROGENASE TUAD"/>
    <property type="match status" value="1"/>
</dbReference>
<dbReference type="PANTHER" id="PTHR43750:SF3">
    <property type="entry name" value="UDP-GLUCOSE 6-DEHYDROGENASE TUAD"/>
    <property type="match status" value="1"/>
</dbReference>
<gene>
    <name evidence="3" type="ORF">GARC_1047</name>
</gene>
<dbReference type="InterPro" id="IPR036291">
    <property type="entry name" value="NAD(P)-bd_dom_sf"/>
</dbReference>
<comment type="caution">
    <text evidence="3">The sequence shown here is derived from an EMBL/GenBank/DDBJ whole genome shotgun (WGS) entry which is preliminary data.</text>
</comment>
<dbReference type="GO" id="GO:0016616">
    <property type="term" value="F:oxidoreductase activity, acting on the CH-OH group of donors, NAD or NADP as acceptor"/>
    <property type="evidence" value="ECO:0007669"/>
    <property type="project" value="InterPro"/>
</dbReference>
<reference evidence="3 4" key="1">
    <citation type="journal article" date="2017" name="Antonie Van Leeuwenhoek">
        <title>Rhizobium rhizosphaerae sp. nov., a novel species isolated from rice rhizosphere.</title>
        <authorList>
            <person name="Zhao J.J."/>
            <person name="Zhang J."/>
            <person name="Zhang R.J."/>
            <person name="Zhang C.W."/>
            <person name="Yin H.Q."/>
            <person name="Zhang X.X."/>
        </authorList>
    </citation>
    <scope>NUCLEOTIDE SEQUENCE [LARGE SCALE GENOMIC DNA]</scope>
    <source>
        <strain evidence="3 4">BSs20135</strain>
    </source>
</reference>
<name>K6YN11_9ALTE</name>
<dbReference type="EMBL" id="BAEO01000013">
    <property type="protein sequence ID" value="GAC18028.1"/>
    <property type="molecule type" value="Genomic_DNA"/>
</dbReference>
<sequence>MFEQTSTYSTDNQSQRLEHNQATETNLYGLNKIIAVGYDQNKSQRLPISRYSLKISMIGLGTTGVASGIGLAALGHKVVAVDHDQRKVNALNQGRVSSVDLKLKALVKQVRRLNNLVASCDLHHAILSTDLTMICIGNSSIQKTTADATIMTSVIEQISATLQSKRDFHLIVICQPTASADIQNFIGSDIEQRTGKTLGKDFGLCFVPLVLKEHQELGDFYTLPNMSITASDTRSEILVGKLFNGFKNKIKFNRYIKM</sequence>
<dbReference type="AlphaFoldDB" id="K6YN11"/>
<feature type="domain" description="UDP-glucose/GDP-mannose dehydrogenase N-terminal" evidence="2">
    <location>
        <begin position="54"/>
        <end position="234"/>
    </location>
</feature>
<dbReference type="Proteomes" id="UP000006327">
    <property type="component" value="Unassembled WGS sequence"/>
</dbReference>
<dbReference type="OrthoDB" id="9803238at2"/>
<dbReference type="STRING" id="493475.GARC_1047"/>
<dbReference type="SUPFAM" id="SSF51735">
    <property type="entry name" value="NAD(P)-binding Rossmann-fold domains"/>
    <property type="match status" value="1"/>
</dbReference>
<evidence type="ECO:0000313" key="4">
    <source>
        <dbReference type="Proteomes" id="UP000006327"/>
    </source>
</evidence>
<evidence type="ECO:0000256" key="1">
    <source>
        <dbReference type="ARBA" id="ARBA00015132"/>
    </source>
</evidence>
<proteinExistence type="predicted"/>
<accession>K6YN11</accession>